<organism evidence="2">
    <name type="scientific">Salvia splendens</name>
    <name type="common">Scarlet sage</name>
    <dbReference type="NCBI Taxonomy" id="180675"/>
    <lineage>
        <taxon>Eukaryota</taxon>
        <taxon>Viridiplantae</taxon>
        <taxon>Streptophyta</taxon>
        <taxon>Embryophyta</taxon>
        <taxon>Tracheophyta</taxon>
        <taxon>Spermatophyta</taxon>
        <taxon>Magnoliopsida</taxon>
        <taxon>eudicotyledons</taxon>
        <taxon>Gunneridae</taxon>
        <taxon>Pentapetalae</taxon>
        <taxon>asterids</taxon>
        <taxon>lamiids</taxon>
        <taxon>Lamiales</taxon>
        <taxon>Lamiaceae</taxon>
        <taxon>Nepetoideae</taxon>
        <taxon>Mentheae</taxon>
        <taxon>Salviinae</taxon>
        <taxon>Salvia</taxon>
        <taxon>Salvia subgen. Calosphace</taxon>
        <taxon>core Calosphace</taxon>
    </lineage>
</organism>
<keyword evidence="3" id="KW-1185">Reference proteome</keyword>
<proteinExistence type="predicted"/>
<feature type="domain" description="Reverse transcriptase Ty1/copia-type" evidence="1">
    <location>
        <begin position="59"/>
        <end position="98"/>
    </location>
</feature>
<evidence type="ECO:0000313" key="2">
    <source>
        <dbReference type="EMBL" id="KAG6427561.1"/>
    </source>
</evidence>
<dbReference type="Pfam" id="PF07727">
    <property type="entry name" value="RVT_2"/>
    <property type="match status" value="1"/>
</dbReference>
<comment type="caution">
    <text evidence="2">The sequence shown here is derived from an EMBL/GenBank/DDBJ whole genome shotgun (WGS) entry which is preliminary data.</text>
</comment>
<dbReference type="AlphaFoldDB" id="A0A8X8YD56"/>
<protein>
    <recommendedName>
        <fullName evidence="1">Reverse transcriptase Ty1/copia-type domain-containing protein</fullName>
    </recommendedName>
</protein>
<reference evidence="2" key="2">
    <citation type="submission" date="2020-08" db="EMBL/GenBank/DDBJ databases">
        <title>Plant Genome Project.</title>
        <authorList>
            <person name="Zhang R.-G."/>
        </authorList>
    </citation>
    <scope>NUCLEOTIDE SEQUENCE</scope>
    <source>
        <strain evidence="2">Huo1</strain>
        <tissue evidence="2">Leaf</tissue>
    </source>
</reference>
<sequence length="128" mass="15019">MHSLNDIYEATEEVDEAVEENVNLVCFHMNVDPIAYADAAQDRKWKIAMDEEINAIEKNDTWSLTTLPEGRKAIGVKWVYKTKKNTNGEVQRYKARLYDWFANAYYHYDKLEYTKLVWLSGCEDRAAE</sequence>
<name>A0A8X8YD56_SALSN</name>
<evidence type="ECO:0000313" key="3">
    <source>
        <dbReference type="Proteomes" id="UP000298416"/>
    </source>
</evidence>
<dbReference type="Proteomes" id="UP000298416">
    <property type="component" value="Unassembled WGS sequence"/>
</dbReference>
<evidence type="ECO:0000259" key="1">
    <source>
        <dbReference type="Pfam" id="PF07727"/>
    </source>
</evidence>
<dbReference type="InterPro" id="IPR013103">
    <property type="entry name" value="RVT_2"/>
</dbReference>
<reference evidence="2" key="1">
    <citation type="submission" date="2018-01" db="EMBL/GenBank/DDBJ databases">
        <authorList>
            <person name="Mao J.F."/>
        </authorList>
    </citation>
    <scope>NUCLEOTIDE SEQUENCE</scope>
    <source>
        <strain evidence="2">Huo1</strain>
        <tissue evidence="2">Leaf</tissue>
    </source>
</reference>
<accession>A0A8X8YD56</accession>
<gene>
    <name evidence="2" type="ORF">SASPL_111807</name>
</gene>
<dbReference type="EMBL" id="PNBA02000004">
    <property type="protein sequence ID" value="KAG6427561.1"/>
    <property type="molecule type" value="Genomic_DNA"/>
</dbReference>